<reference evidence="2" key="2">
    <citation type="submission" date="2023-05" db="EMBL/GenBank/DDBJ databases">
        <authorList>
            <consortium name="Lawrence Berkeley National Laboratory"/>
            <person name="Steindorff A."/>
            <person name="Hensen N."/>
            <person name="Bonometti L."/>
            <person name="Westerberg I."/>
            <person name="Brannstrom I.O."/>
            <person name="Guillou S."/>
            <person name="Cros-Aarteil S."/>
            <person name="Calhoun S."/>
            <person name="Haridas S."/>
            <person name="Kuo A."/>
            <person name="Mondo S."/>
            <person name="Pangilinan J."/>
            <person name="Riley R."/>
            <person name="Labutti K."/>
            <person name="Andreopoulos B."/>
            <person name="Lipzen A."/>
            <person name="Chen C."/>
            <person name="Yanf M."/>
            <person name="Daum C."/>
            <person name="Ng V."/>
            <person name="Clum A."/>
            <person name="Ohm R."/>
            <person name="Martin F."/>
            <person name="Silar P."/>
            <person name="Natvig D."/>
            <person name="Lalanne C."/>
            <person name="Gautier V."/>
            <person name="Ament-Velasquez S.L."/>
            <person name="Kruys A."/>
            <person name="Hutchinson M.I."/>
            <person name="Powell A.J."/>
            <person name="Barry K."/>
            <person name="Miller A.N."/>
            <person name="Grigoriev I.V."/>
            <person name="Debuchy R."/>
            <person name="Gladieux P."/>
            <person name="Thoren M.H."/>
            <person name="Johannesson H."/>
        </authorList>
    </citation>
    <scope>NUCLEOTIDE SEQUENCE</scope>
    <source>
        <strain evidence="2">CBS 990.96</strain>
    </source>
</reference>
<protein>
    <submittedName>
        <fullName evidence="2">Uncharacterized protein</fullName>
    </submittedName>
</protein>
<dbReference type="AlphaFoldDB" id="A0AAN7BSD0"/>
<keyword evidence="3" id="KW-1185">Reference proteome</keyword>
<comment type="caution">
    <text evidence="2">The sequence shown here is derived from an EMBL/GenBank/DDBJ whole genome shotgun (WGS) entry which is preliminary data.</text>
</comment>
<evidence type="ECO:0000313" key="3">
    <source>
        <dbReference type="Proteomes" id="UP001301958"/>
    </source>
</evidence>
<gene>
    <name evidence="2" type="ORF">QBC38DRAFT_147979</name>
</gene>
<reference evidence="2" key="1">
    <citation type="journal article" date="2023" name="Mol. Phylogenet. Evol.">
        <title>Genome-scale phylogeny and comparative genomics of the fungal order Sordariales.</title>
        <authorList>
            <person name="Hensen N."/>
            <person name="Bonometti L."/>
            <person name="Westerberg I."/>
            <person name="Brannstrom I.O."/>
            <person name="Guillou S."/>
            <person name="Cros-Aarteil S."/>
            <person name="Calhoun S."/>
            <person name="Haridas S."/>
            <person name="Kuo A."/>
            <person name="Mondo S."/>
            <person name="Pangilinan J."/>
            <person name="Riley R."/>
            <person name="LaButti K."/>
            <person name="Andreopoulos B."/>
            <person name="Lipzen A."/>
            <person name="Chen C."/>
            <person name="Yan M."/>
            <person name="Daum C."/>
            <person name="Ng V."/>
            <person name="Clum A."/>
            <person name="Steindorff A."/>
            <person name="Ohm R.A."/>
            <person name="Martin F."/>
            <person name="Silar P."/>
            <person name="Natvig D.O."/>
            <person name="Lalanne C."/>
            <person name="Gautier V."/>
            <person name="Ament-Velasquez S.L."/>
            <person name="Kruys A."/>
            <person name="Hutchinson M.I."/>
            <person name="Powell A.J."/>
            <person name="Barry K."/>
            <person name="Miller A.N."/>
            <person name="Grigoriev I.V."/>
            <person name="Debuchy R."/>
            <person name="Gladieux P."/>
            <person name="Hiltunen Thoren M."/>
            <person name="Johannesson H."/>
        </authorList>
    </citation>
    <scope>NUCLEOTIDE SEQUENCE</scope>
    <source>
        <strain evidence="2">CBS 990.96</strain>
    </source>
</reference>
<dbReference type="EMBL" id="MU865316">
    <property type="protein sequence ID" value="KAK4228630.1"/>
    <property type="molecule type" value="Genomic_DNA"/>
</dbReference>
<feature type="compositionally biased region" description="Polar residues" evidence="1">
    <location>
        <begin position="64"/>
        <end position="81"/>
    </location>
</feature>
<sequence length="81" mass="9065">MSDIIESLKDVVNPSRHEEATHETYNPHTRGPYPDREPTSQKPENQPSLALPVENEAENPARAEQTNLSLDKTAETPKTSK</sequence>
<dbReference type="Proteomes" id="UP001301958">
    <property type="component" value="Unassembled WGS sequence"/>
</dbReference>
<evidence type="ECO:0000313" key="2">
    <source>
        <dbReference type="EMBL" id="KAK4228630.1"/>
    </source>
</evidence>
<proteinExistence type="predicted"/>
<feature type="region of interest" description="Disordered" evidence="1">
    <location>
        <begin position="1"/>
        <end position="81"/>
    </location>
</feature>
<accession>A0AAN7BSD0</accession>
<organism evidence="2 3">
    <name type="scientific">Podospora fimiseda</name>
    <dbReference type="NCBI Taxonomy" id="252190"/>
    <lineage>
        <taxon>Eukaryota</taxon>
        <taxon>Fungi</taxon>
        <taxon>Dikarya</taxon>
        <taxon>Ascomycota</taxon>
        <taxon>Pezizomycotina</taxon>
        <taxon>Sordariomycetes</taxon>
        <taxon>Sordariomycetidae</taxon>
        <taxon>Sordariales</taxon>
        <taxon>Podosporaceae</taxon>
        <taxon>Podospora</taxon>
    </lineage>
</organism>
<evidence type="ECO:0000256" key="1">
    <source>
        <dbReference type="SAM" id="MobiDB-lite"/>
    </source>
</evidence>
<name>A0AAN7BSD0_9PEZI</name>